<evidence type="ECO:0000256" key="10">
    <source>
        <dbReference type="RuleBase" id="RU363066"/>
    </source>
</evidence>
<dbReference type="SUPFAM" id="SSF52540">
    <property type="entry name" value="P-loop containing nucleoside triphosphate hydrolases"/>
    <property type="match status" value="1"/>
</dbReference>
<gene>
    <name evidence="11" type="ORF">DU002_12665</name>
</gene>
<sequence length="164" mass="18466">MGVSGCGKTTIGRMLSEQLGWRYYDGDVFHSPASIAKMKRGEPLTDKDRLGWLETLQQLIHDKIANGDNAIISCSTLKKQYRNLLRKGNTDLKLLFLKGDYDTILPRFKQRKGHFFTDENMLTNQFHTLEEPSANEATSIDISPPAEQVTQACLSAVLEFKKAS</sequence>
<comment type="catalytic activity">
    <reaction evidence="9 10">
        <text>D-gluconate + ATP = 6-phospho-D-gluconate + ADP + H(+)</text>
        <dbReference type="Rhea" id="RHEA:19433"/>
        <dbReference type="ChEBI" id="CHEBI:15378"/>
        <dbReference type="ChEBI" id="CHEBI:18391"/>
        <dbReference type="ChEBI" id="CHEBI:30616"/>
        <dbReference type="ChEBI" id="CHEBI:58759"/>
        <dbReference type="ChEBI" id="CHEBI:456216"/>
        <dbReference type="EC" id="2.7.1.12"/>
    </reaction>
</comment>
<keyword evidence="6 10" id="KW-0418">Kinase</keyword>
<dbReference type="InterPro" id="IPR006001">
    <property type="entry name" value="Therm_gnt_kin"/>
</dbReference>
<dbReference type="EC" id="2.7.1.12" evidence="3 10"/>
<reference evidence="11 12" key="1">
    <citation type="submission" date="2018-07" db="EMBL/GenBank/DDBJ databases">
        <title>Corallincola holothuriorum sp. nov., a new facultative anaerobe isolated from sea cucumber Apostichopus japonicus.</title>
        <authorList>
            <person name="Xia H."/>
        </authorList>
    </citation>
    <scope>NUCLEOTIDE SEQUENCE [LARGE SCALE GENOMIC DNA]</scope>
    <source>
        <strain evidence="11 12">C4</strain>
    </source>
</reference>
<evidence type="ECO:0000256" key="6">
    <source>
        <dbReference type="ARBA" id="ARBA00022777"/>
    </source>
</evidence>
<name>A0A368NHC4_9GAMM</name>
<evidence type="ECO:0000256" key="3">
    <source>
        <dbReference type="ARBA" id="ARBA00012054"/>
    </source>
</evidence>
<evidence type="ECO:0000313" key="11">
    <source>
        <dbReference type="EMBL" id="RCU49283.1"/>
    </source>
</evidence>
<dbReference type="Proteomes" id="UP000252558">
    <property type="component" value="Unassembled WGS sequence"/>
</dbReference>
<dbReference type="Pfam" id="PF01202">
    <property type="entry name" value="SKI"/>
    <property type="match status" value="1"/>
</dbReference>
<dbReference type="GO" id="GO:0019521">
    <property type="term" value="P:D-gluconate metabolic process"/>
    <property type="evidence" value="ECO:0007669"/>
    <property type="project" value="UniProtKB-KW"/>
</dbReference>
<evidence type="ECO:0000256" key="2">
    <source>
        <dbReference type="ARBA" id="ARBA00008420"/>
    </source>
</evidence>
<comment type="caution">
    <text evidence="11">The sequence shown here is derived from an EMBL/GenBank/DDBJ whole genome shotgun (WGS) entry which is preliminary data.</text>
</comment>
<dbReference type="PANTHER" id="PTHR43442:SF3">
    <property type="entry name" value="GLUCONOKINASE-RELATED"/>
    <property type="match status" value="1"/>
</dbReference>
<dbReference type="FunFam" id="3.40.50.300:FF:000522">
    <property type="entry name" value="Gluconokinase"/>
    <property type="match status" value="1"/>
</dbReference>
<keyword evidence="8" id="KW-0311">Gluconate utilization</keyword>
<dbReference type="GO" id="GO:0005524">
    <property type="term" value="F:ATP binding"/>
    <property type="evidence" value="ECO:0007669"/>
    <property type="project" value="UniProtKB-KW"/>
</dbReference>
<evidence type="ECO:0000256" key="9">
    <source>
        <dbReference type="ARBA" id="ARBA00048090"/>
    </source>
</evidence>
<accession>A0A368NHC4</accession>
<keyword evidence="7 10" id="KW-0067">ATP-binding</keyword>
<evidence type="ECO:0000256" key="8">
    <source>
        <dbReference type="ARBA" id="ARBA00023064"/>
    </source>
</evidence>
<dbReference type="OrthoDB" id="9795716at2"/>
<organism evidence="11 12">
    <name type="scientific">Corallincola holothuriorum</name>
    <dbReference type="NCBI Taxonomy" id="2282215"/>
    <lineage>
        <taxon>Bacteria</taxon>
        <taxon>Pseudomonadati</taxon>
        <taxon>Pseudomonadota</taxon>
        <taxon>Gammaproteobacteria</taxon>
        <taxon>Alteromonadales</taxon>
        <taxon>Psychromonadaceae</taxon>
        <taxon>Corallincola</taxon>
    </lineage>
</organism>
<keyword evidence="5 10" id="KW-0547">Nucleotide-binding</keyword>
<dbReference type="InterPro" id="IPR031322">
    <property type="entry name" value="Shikimate/glucono_kinase"/>
</dbReference>
<comment type="similarity">
    <text evidence="2 10">Belongs to the gluconokinase GntK/GntV family.</text>
</comment>
<evidence type="ECO:0000256" key="1">
    <source>
        <dbReference type="ARBA" id="ARBA00004761"/>
    </source>
</evidence>
<comment type="pathway">
    <text evidence="1">Carbohydrate acid metabolism.</text>
</comment>
<dbReference type="EMBL" id="QPID01000007">
    <property type="protein sequence ID" value="RCU49283.1"/>
    <property type="molecule type" value="Genomic_DNA"/>
</dbReference>
<dbReference type="GO" id="GO:0005737">
    <property type="term" value="C:cytoplasm"/>
    <property type="evidence" value="ECO:0007669"/>
    <property type="project" value="TreeGrafter"/>
</dbReference>
<dbReference type="Gene3D" id="3.40.50.300">
    <property type="entry name" value="P-loop containing nucleotide triphosphate hydrolases"/>
    <property type="match status" value="1"/>
</dbReference>
<dbReference type="CDD" id="cd02021">
    <property type="entry name" value="GntK"/>
    <property type="match status" value="1"/>
</dbReference>
<dbReference type="NCBIfam" id="TIGR01313">
    <property type="entry name" value="therm_gnt_kin"/>
    <property type="match status" value="1"/>
</dbReference>
<evidence type="ECO:0000256" key="5">
    <source>
        <dbReference type="ARBA" id="ARBA00022741"/>
    </source>
</evidence>
<evidence type="ECO:0000256" key="7">
    <source>
        <dbReference type="ARBA" id="ARBA00022840"/>
    </source>
</evidence>
<keyword evidence="12" id="KW-1185">Reference proteome</keyword>
<keyword evidence="4 10" id="KW-0808">Transferase</keyword>
<dbReference type="GO" id="GO:0046316">
    <property type="term" value="F:gluconokinase activity"/>
    <property type="evidence" value="ECO:0007669"/>
    <property type="project" value="UniProtKB-EC"/>
</dbReference>
<evidence type="ECO:0000256" key="4">
    <source>
        <dbReference type="ARBA" id="ARBA00022679"/>
    </source>
</evidence>
<proteinExistence type="inferred from homology"/>
<protein>
    <recommendedName>
        <fullName evidence="3 10">Gluconokinase</fullName>
        <ecNumber evidence="3 10">2.7.1.12</ecNumber>
    </recommendedName>
</protein>
<evidence type="ECO:0000313" key="12">
    <source>
        <dbReference type="Proteomes" id="UP000252558"/>
    </source>
</evidence>
<dbReference type="InterPro" id="IPR027417">
    <property type="entry name" value="P-loop_NTPase"/>
</dbReference>
<dbReference type="AlphaFoldDB" id="A0A368NHC4"/>
<dbReference type="PANTHER" id="PTHR43442">
    <property type="entry name" value="GLUCONOKINASE-RELATED"/>
    <property type="match status" value="1"/>
</dbReference>